<dbReference type="Proteomes" id="UP000314986">
    <property type="component" value="Unassembled WGS sequence"/>
</dbReference>
<evidence type="ECO:0000256" key="1">
    <source>
        <dbReference type="ARBA" id="ARBA00022468"/>
    </source>
</evidence>
<feature type="coiled-coil region" evidence="3">
    <location>
        <begin position="182"/>
        <end position="209"/>
    </location>
</feature>
<dbReference type="GO" id="GO:0007165">
    <property type="term" value="P:signal transduction"/>
    <property type="evidence" value="ECO:0007669"/>
    <property type="project" value="InterPro"/>
</dbReference>
<dbReference type="GO" id="GO:0035020">
    <property type="term" value="P:regulation of Rac protein signal transduction"/>
    <property type="evidence" value="ECO:0007669"/>
    <property type="project" value="TreeGrafter"/>
</dbReference>
<feature type="domain" description="Rho-GAP" evidence="5">
    <location>
        <begin position="268"/>
        <end position="458"/>
    </location>
</feature>
<keyword evidence="1" id="KW-0343">GTPase activation</keyword>
<dbReference type="SUPFAM" id="SSF48350">
    <property type="entry name" value="GTPase activation domain, GAP"/>
    <property type="match status" value="1"/>
</dbReference>
<dbReference type="AlphaFoldDB" id="A0A4W3HMS6"/>
<reference evidence="8" key="2">
    <citation type="journal article" date="2007" name="PLoS Biol.">
        <title>Survey sequencing and comparative analysis of the elephant shark (Callorhinchus milii) genome.</title>
        <authorList>
            <person name="Venkatesh B."/>
            <person name="Kirkness E.F."/>
            <person name="Loh Y.H."/>
            <person name="Halpern A.L."/>
            <person name="Lee A.P."/>
            <person name="Johnson J."/>
            <person name="Dandona N."/>
            <person name="Viswanathan L.D."/>
            <person name="Tay A."/>
            <person name="Venter J.C."/>
            <person name="Strausberg R.L."/>
            <person name="Brenner S."/>
        </authorList>
    </citation>
    <scope>NUCLEOTIDE SEQUENCE [LARGE SCALE GENOMIC DNA]</scope>
</reference>
<dbReference type="InterPro" id="IPR047165">
    <property type="entry name" value="RHG17/44/SH3BP1-like"/>
</dbReference>
<proteinExistence type="predicted"/>
<evidence type="ECO:0000256" key="3">
    <source>
        <dbReference type="SAM" id="Coils"/>
    </source>
</evidence>
<dbReference type="InterPro" id="IPR008936">
    <property type="entry name" value="Rho_GTPase_activation_prot"/>
</dbReference>
<evidence type="ECO:0000313" key="7">
    <source>
        <dbReference type="Ensembl" id="ENSCMIP00000010709.1"/>
    </source>
</evidence>
<dbReference type="PROSITE" id="PS50238">
    <property type="entry name" value="RHOGAP"/>
    <property type="match status" value="1"/>
</dbReference>
<dbReference type="GO" id="GO:0032956">
    <property type="term" value="P:regulation of actin cytoskeleton organization"/>
    <property type="evidence" value="ECO:0007669"/>
    <property type="project" value="TreeGrafter"/>
</dbReference>
<dbReference type="PROSITE" id="PS51021">
    <property type="entry name" value="BAR"/>
    <property type="match status" value="1"/>
</dbReference>
<dbReference type="SUPFAM" id="SSF103657">
    <property type="entry name" value="BAR/IMD domain-like"/>
    <property type="match status" value="2"/>
</dbReference>
<dbReference type="SMART" id="SM00721">
    <property type="entry name" value="BAR"/>
    <property type="match status" value="1"/>
</dbReference>
<organism evidence="7 8">
    <name type="scientific">Callorhinchus milii</name>
    <name type="common">Ghost shark</name>
    <dbReference type="NCBI Taxonomy" id="7868"/>
    <lineage>
        <taxon>Eukaryota</taxon>
        <taxon>Metazoa</taxon>
        <taxon>Chordata</taxon>
        <taxon>Craniata</taxon>
        <taxon>Vertebrata</taxon>
        <taxon>Chondrichthyes</taxon>
        <taxon>Holocephali</taxon>
        <taxon>Chimaeriformes</taxon>
        <taxon>Callorhinchidae</taxon>
        <taxon>Callorhinchus</taxon>
    </lineage>
</organism>
<evidence type="ECO:0000259" key="5">
    <source>
        <dbReference type="PROSITE" id="PS50238"/>
    </source>
</evidence>
<dbReference type="Ensembl" id="ENSCMIT00000010986.1">
    <property type="protein sequence ID" value="ENSCMIP00000010709.1"/>
    <property type="gene ID" value="ENSCMIG00000005634.1"/>
</dbReference>
<dbReference type="Gene3D" id="1.20.1270.60">
    <property type="entry name" value="Arfaptin homology (AH) domain/BAR domain"/>
    <property type="match status" value="1"/>
</dbReference>
<dbReference type="PANTHER" id="PTHR14130">
    <property type="entry name" value="3BP-1 RELATED RHOGAP"/>
    <property type="match status" value="1"/>
</dbReference>
<evidence type="ECO:0000313" key="8">
    <source>
        <dbReference type="Proteomes" id="UP000314986"/>
    </source>
</evidence>
<dbReference type="GO" id="GO:0005096">
    <property type="term" value="F:GTPase activator activity"/>
    <property type="evidence" value="ECO:0007669"/>
    <property type="project" value="UniProtKB-KW"/>
</dbReference>
<reference evidence="7" key="4">
    <citation type="submission" date="2025-08" db="UniProtKB">
        <authorList>
            <consortium name="Ensembl"/>
        </authorList>
    </citation>
    <scope>IDENTIFICATION</scope>
</reference>
<dbReference type="GeneTree" id="ENSGT00940000156201"/>
<dbReference type="FunFam" id="1.10.555.10:FF:000001">
    <property type="entry name" value="Rho GTPase activating protein 44"/>
    <property type="match status" value="1"/>
</dbReference>
<name>A0A4W3HMS6_CALMI</name>
<dbReference type="GO" id="GO:0005829">
    <property type="term" value="C:cytosol"/>
    <property type="evidence" value="ECO:0007669"/>
    <property type="project" value="TreeGrafter"/>
</dbReference>
<dbReference type="InterPro" id="IPR004148">
    <property type="entry name" value="BAR_dom"/>
</dbReference>
<feature type="region of interest" description="Disordered" evidence="4">
    <location>
        <begin position="482"/>
        <end position="501"/>
    </location>
</feature>
<dbReference type="Gene3D" id="1.10.555.10">
    <property type="entry name" value="Rho GTPase activation protein"/>
    <property type="match status" value="1"/>
</dbReference>
<evidence type="ECO:0000256" key="2">
    <source>
        <dbReference type="ARBA" id="ARBA00022553"/>
    </source>
</evidence>
<reference evidence="8" key="3">
    <citation type="journal article" date="2014" name="Nature">
        <title>Elephant shark genome provides unique insights into gnathostome evolution.</title>
        <authorList>
            <consortium name="International Elephant Shark Genome Sequencing Consortium"/>
            <person name="Venkatesh B."/>
            <person name="Lee A.P."/>
            <person name="Ravi V."/>
            <person name="Maurya A.K."/>
            <person name="Lian M.M."/>
            <person name="Swann J.B."/>
            <person name="Ohta Y."/>
            <person name="Flajnik M.F."/>
            <person name="Sutoh Y."/>
            <person name="Kasahara M."/>
            <person name="Hoon S."/>
            <person name="Gangu V."/>
            <person name="Roy S.W."/>
            <person name="Irimia M."/>
            <person name="Korzh V."/>
            <person name="Kondrychyn I."/>
            <person name="Lim Z.W."/>
            <person name="Tay B.H."/>
            <person name="Tohari S."/>
            <person name="Kong K.W."/>
            <person name="Ho S."/>
            <person name="Lorente-Galdos B."/>
            <person name="Quilez J."/>
            <person name="Marques-Bonet T."/>
            <person name="Raney B.J."/>
            <person name="Ingham P.W."/>
            <person name="Tay A."/>
            <person name="Hillier L.W."/>
            <person name="Minx P."/>
            <person name="Boehm T."/>
            <person name="Wilson R.K."/>
            <person name="Brenner S."/>
            <person name="Warren W.C."/>
        </authorList>
    </citation>
    <scope>NUCLEOTIDE SEQUENCE [LARGE SCALE GENOMIC DNA]</scope>
</reference>
<dbReference type="InterPro" id="IPR027267">
    <property type="entry name" value="AH/BAR_dom_sf"/>
</dbReference>
<reference evidence="7" key="5">
    <citation type="submission" date="2025-09" db="UniProtKB">
        <authorList>
            <consortium name="Ensembl"/>
        </authorList>
    </citation>
    <scope>IDENTIFICATION</scope>
</reference>
<keyword evidence="3" id="KW-0175">Coiled coil</keyword>
<dbReference type="SMART" id="SM00324">
    <property type="entry name" value="RhoGAP"/>
    <property type="match status" value="1"/>
</dbReference>
<keyword evidence="2" id="KW-0597">Phosphoprotein</keyword>
<dbReference type="InterPro" id="IPR000198">
    <property type="entry name" value="RhoGAP_dom"/>
</dbReference>
<evidence type="ECO:0000259" key="6">
    <source>
        <dbReference type="PROSITE" id="PS51021"/>
    </source>
</evidence>
<sequence length="548" mass="60915">FSPVTVRLSVLTTIALCFRAEKTEVLSDDLLQIEKRIDTIRVVSHNTHKRLLTCLQVPQGTEVEKRHKKIPLMAGPSPALIVNTHVCATLIANTHVCATLIANTHVCATLIANTHVCATLIANMHVCAILIANTHVCATLLQVDIPNIQKQRKQLARLVLDWDSAKIRHYQMQKTSFSGANIQAVAAKVDSLREEMEEAGNKVEQCKDQLASDMYNFTSKEGDYANYYVTLLEAQADYHRKSLAVLERVLPTIHTQQETWTEKPAFGTALEEHLQRSGREIALPLEACVMMLLETGMKEEGLFRIAAGASKLKKLKAALDCSTSQLEEFYSDPHAVAGALKSYLRELPEPLMTYQLYEEWIHAAGLSDPERKLQALWTVCNKLPQPNHTNLSYLIKFLAKLAQNRDINKMTPTNIAIVLGPNLLWAKSEGTMSDMTAATSVQAVTVIEPILHHADWFFPDEIDFNKSGMFSPMAPASLNSECESGTLERKRPVSLPAAEDPGKKDGYVLHRHLVLLSDVVFPSLRSKGGKGGFLKHRPMRTICQQGGQ</sequence>
<accession>A0A4W3HMS6</accession>
<reference evidence="8" key="1">
    <citation type="journal article" date="2006" name="Science">
        <title>Ancient noncoding elements conserved in the human genome.</title>
        <authorList>
            <person name="Venkatesh B."/>
            <person name="Kirkness E.F."/>
            <person name="Loh Y.H."/>
            <person name="Halpern A.L."/>
            <person name="Lee A.P."/>
            <person name="Johnson J."/>
            <person name="Dandona N."/>
            <person name="Viswanathan L.D."/>
            <person name="Tay A."/>
            <person name="Venter J.C."/>
            <person name="Strausberg R.L."/>
            <person name="Brenner S."/>
        </authorList>
    </citation>
    <scope>NUCLEOTIDE SEQUENCE [LARGE SCALE GENOMIC DNA]</scope>
</reference>
<dbReference type="CDD" id="cd04386">
    <property type="entry name" value="RhoGAP_nadrin"/>
    <property type="match status" value="1"/>
</dbReference>
<evidence type="ECO:0000256" key="4">
    <source>
        <dbReference type="SAM" id="MobiDB-lite"/>
    </source>
</evidence>
<protein>
    <submittedName>
        <fullName evidence="7">Rho GTPase activating protein 17b</fullName>
    </submittedName>
</protein>
<gene>
    <name evidence="7" type="primary">ARHGAP17</name>
</gene>
<dbReference type="PANTHER" id="PTHR14130:SF3">
    <property type="entry name" value="RHO GTPASE-ACTIVATING PROTEIN 17"/>
    <property type="match status" value="1"/>
</dbReference>
<dbReference type="Pfam" id="PF00620">
    <property type="entry name" value="RhoGAP"/>
    <property type="match status" value="1"/>
</dbReference>
<keyword evidence="8" id="KW-1185">Reference proteome</keyword>
<feature type="domain" description="BAR" evidence="6">
    <location>
        <begin position="15"/>
        <end position="262"/>
    </location>
</feature>
<dbReference type="Pfam" id="PF03114">
    <property type="entry name" value="BAR"/>
    <property type="match status" value="1"/>
</dbReference>